<dbReference type="InterPro" id="IPR036188">
    <property type="entry name" value="FAD/NAD-bd_sf"/>
</dbReference>
<reference evidence="4" key="1">
    <citation type="submission" date="2017-04" db="EMBL/GenBank/DDBJ databases">
        <authorList>
            <person name="Varghese N."/>
            <person name="Submissions S."/>
        </authorList>
    </citation>
    <scope>NUCLEOTIDE SEQUENCE [LARGE SCALE GENOMIC DNA]</scope>
    <source>
        <strain evidence="4">VKM Ac-2510</strain>
    </source>
</reference>
<feature type="region of interest" description="Disordered" evidence="1">
    <location>
        <begin position="680"/>
        <end position="701"/>
    </location>
</feature>
<dbReference type="Pfam" id="PF13454">
    <property type="entry name" value="NAD_binding_9"/>
    <property type="match status" value="1"/>
</dbReference>
<dbReference type="InterPro" id="IPR038732">
    <property type="entry name" value="HpyO/CreE_NAD-binding"/>
</dbReference>
<dbReference type="PANTHER" id="PTHR40254:SF1">
    <property type="entry name" value="BLR0577 PROTEIN"/>
    <property type="match status" value="1"/>
</dbReference>
<evidence type="ECO:0000259" key="2">
    <source>
        <dbReference type="Pfam" id="PF13454"/>
    </source>
</evidence>
<protein>
    <submittedName>
        <fullName evidence="3">FAD-NAD(P)-binding</fullName>
    </submittedName>
</protein>
<evidence type="ECO:0000313" key="4">
    <source>
        <dbReference type="Proteomes" id="UP000193244"/>
    </source>
</evidence>
<organism evidence="3 4">
    <name type="scientific">Agreia pratensis</name>
    <dbReference type="NCBI Taxonomy" id="150121"/>
    <lineage>
        <taxon>Bacteria</taxon>
        <taxon>Bacillati</taxon>
        <taxon>Actinomycetota</taxon>
        <taxon>Actinomycetes</taxon>
        <taxon>Micrococcales</taxon>
        <taxon>Microbacteriaceae</taxon>
        <taxon>Agreia</taxon>
    </lineage>
</organism>
<name>A0A1X7IKV1_9MICO</name>
<accession>A0A1X7IKV1</accession>
<keyword evidence="4" id="KW-1185">Reference proteome</keyword>
<evidence type="ECO:0000256" key="1">
    <source>
        <dbReference type="SAM" id="MobiDB-lite"/>
    </source>
</evidence>
<proteinExistence type="predicted"/>
<sequence>MPHAPTSLIDPPEFQIALIGGGPRGAGVLERLGANIPELWRSGARIVIHVIDPHPAGPGRIWRFAQSPLLKLNSMAADVTMFTDESSTIEGPVRPGPSLIEWAGLVNAGDIAIPRVDARLRQEIENLAPASFPTRRLQSLYLSWFFADAGGLLPETVTVDVHRASAVETVDDGPTHRILLDDGASITADIVLYSLGHTGTEAEPEHADLIDFARRRELFYLPPAFTADADTRPIVPGQRVIVRGMGLAAVDLTVLLTEGRGGRFDRGDDGVLRYTASGLEPRLYFGSRRGVPYHSKISSTLVGEKPEARYFTPAIARSLEETLPALDLGVDVWPLIAKDMLWGYYRELFTGHPDRVESSWDSFARAFDRLDPRALLLASPHTEVHDSTPRGHAVPSIDDLASDDTLLARDAQAFVDLVEASVAFADDRLFLPELDRPLGAALVADPGELQDLVRDYIRTDLALRTRPEHSATLGLFIALLTSLFTLSDIIDSPKWTAQSRVRDIHGWWLGYFSFIASGPPAHRLEELVALSEAGVVEFLGAGIWVEADEDAGIFRAGSATTPVTVTASALVDARLPATAISRSDNELLRSLVASGAGLEEVVTDGAFSASTGRLSVRQLDTRILGAGGEHSSRLYAIGPYTNSPFVGAFSRPRTNAISFRENDKVARAILRRLSELAEEGGLDTPARPAEATRPAHPALID</sequence>
<dbReference type="AlphaFoldDB" id="A0A1X7IKV1"/>
<dbReference type="PANTHER" id="PTHR40254">
    <property type="entry name" value="BLR0577 PROTEIN"/>
    <property type="match status" value="1"/>
</dbReference>
<dbReference type="EMBL" id="FXAY01000001">
    <property type="protein sequence ID" value="SMG14962.1"/>
    <property type="molecule type" value="Genomic_DNA"/>
</dbReference>
<feature type="domain" description="FAD-dependent urate hydroxylase HpyO/Asp monooxygenase CreE-like FAD/NAD(P)-binding" evidence="2">
    <location>
        <begin position="17"/>
        <end position="197"/>
    </location>
</feature>
<dbReference type="RefSeq" id="WP_085482750.1">
    <property type="nucleotide sequence ID" value="NZ_FXAY01000001.1"/>
</dbReference>
<dbReference type="Proteomes" id="UP000193244">
    <property type="component" value="Unassembled WGS sequence"/>
</dbReference>
<dbReference type="STRING" id="150121.SAMN06296010_0581"/>
<gene>
    <name evidence="3" type="ORF">SAMN06296010_0581</name>
</gene>
<dbReference type="InterPro" id="IPR052189">
    <property type="entry name" value="L-asp_N-monooxygenase_NS-form"/>
</dbReference>
<evidence type="ECO:0000313" key="3">
    <source>
        <dbReference type="EMBL" id="SMG14962.1"/>
    </source>
</evidence>
<dbReference type="SUPFAM" id="SSF51905">
    <property type="entry name" value="FAD/NAD(P)-binding domain"/>
    <property type="match status" value="1"/>
</dbReference>
<feature type="compositionally biased region" description="Low complexity" evidence="1">
    <location>
        <begin position="684"/>
        <end position="701"/>
    </location>
</feature>
<dbReference type="OrthoDB" id="3653265at2"/>